<dbReference type="EMBL" id="OX395135">
    <property type="protein sequence ID" value="CAI5785632.1"/>
    <property type="molecule type" value="Genomic_DNA"/>
</dbReference>
<dbReference type="InterPro" id="IPR035940">
    <property type="entry name" value="CAP_sf"/>
</dbReference>
<accession>A0AA35PI68</accession>
<feature type="chain" id="PRO_5041267230" evidence="2">
    <location>
        <begin position="21"/>
        <end position="276"/>
    </location>
</feature>
<keyword evidence="2" id="KW-0732">Signal</keyword>
<dbReference type="InterPro" id="IPR014044">
    <property type="entry name" value="CAP_dom"/>
</dbReference>
<reference evidence="4" key="1">
    <citation type="submission" date="2022-12" db="EMBL/GenBank/DDBJ databases">
        <authorList>
            <person name="Alioto T."/>
            <person name="Alioto T."/>
            <person name="Gomez Garrido J."/>
        </authorList>
    </citation>
    <scope>NUCLEOTIDE SEQUENCE</scope>
</reference>
<evidence type="ECO:0000259" key="3">
    <source>
        <dbReference type="SMART" id="SM00198"/>
    </source>
</evidence>
<name>A0AA35PI68_9SAUR</name>
<dbReference type="Gene3D" id="3.40.33.10">
    <property type="entry name" value="CAP"/>
    <property type="match status" value="1"/>
</dbReference>
<dbReference type="PRINTS" id="PR00837">
    <property type="entry name" value="V5TPXLIKE"/>
</dbReference>
<keyword evidence="5" id="KW-1185">Reference proteome</keyword>
<dbReference type="AlphaFoldDB" id="A0AA35PI68"/>
<sequence>MPRLWPWVLLGLVALEGARGRKRFRPLTYPGITNKTFIGQYVDIHNRLRSEVQPQAADMLYMTWDLALARTARAWGQKCIFQHNHFMKENGAGHPDPKLHPVGENIWFGPARRVPFNSSNAIYSWYSGKDFYDYQDNSCSQVCRHYKQVVRASTYKVGCAVVFCRRLDRHRNTEYFVCNYGPTDTYPSRPYKTGQPCSACPEGDTCQDHLCRNSSRDKIYIKRYSRWYPPWEHKLICDDSCIVLVVLRPLLTLLAFVTVYCLQKCYPDLMLQTETV</sequence>
<evidence type="ECO:0000256" key="1">
    <source>
        <dbReference type="ARBA" id="ARBA00009923"/>
    </source>
</evidence>
<dbReference type="SUPFAM" id="SSF55797">
    <property type="entry name" value="PR-1-like"/>
    <property type="match status" value="1"/>
</dbReference>
<dbReference type="SMART" id="SM00198">
    <property type="entry name" value="SCP"/>
    <property type="match status" value="1"/>
</dbReference>
<dbReference type="InterPro" id="IPR001283">
    <property type="entry name" value="CRISP-related"/>
</dbReference>
<comment type="similarity">
    <text evidence="1">Belongs to the CRISP family.</text>
</comment>
<evidence type="ECO:0000313" key="4">
    <source>
        <dbReference type="EMBL" id="CAI5785632.1"/>
    </source>
</evidence>
<proteinExistence type="inferred from homology"/>
<dbReference type="PANTHER" id="PTHR10334">
    <property type="entry name" value="CYSTEINE-RICH SECRETORY PROTEIN-RELATED"/>
    <property type="match status" value="1"/>
</dbReference>
<evidence type="ECO:0000313" key="5">
    <source>
        <dbReference type="Proteomes" id="UP001178461"/>
    </source>
</evidence>
<dbReference type="Pfam" id="PF00188">
    <property type="entry name" value="CAP"/>
    <property type="match status" value="1"/>
</dbReference>
<protein>
    <submittedName>
        <fullName evidence="4">SCP domain-containing protein</fullName>
    </submittedName>
</protein>
<evidence type="ECO:0000256" key="2">
    <source>
        <dbReference type="SAM" id="SignalP"/>
    </source>
</evidence>
<dbReference type="Proteomes" id="UP001178461">
    <property type="component" value="Chromosome 10"/>
</dbReference>
<feature type="domain" description="SCP" evidence="3">
    <location>
        <begin position="36"/>
        <end position="188"/>
    </location>
</feature>
<gene>
    <name evidence="4" type="ORF">PODLI_1B041331</name>
</gene>
<feature type="signal peptide" evidence="2">
    <location>
        <begin position="1"/>
        <end position="20"/>
    </location>
</feature>
<organism evidence="4 5">
    <name type="scientific">Podarcis lilfordi</name>
    <name type="common">Lilford's wall lizard</name>
    <dbReference type="NCBI Taxonomy" id="74358"/>
    <lineage>
        <taxon>Eukaryota</taxon>
        <taxon>Metazoa</taxon>
        <taxon>Chordata</taxon>
        <taxon>Craniata</taxon>
        <taxon>Vertebrata</taxon>
        <taxon>Euteleostomi</taxon>
        <taxon>Lepidosauria</taxon>
        <taxon>Squamata</taxon>
        <taxon>Bifurcata</taxon>
        <taxon>Unidentata</taxon>
        <taxon>Episquamata</taxon>
        <taxon>Laterata</taxon>
        <taxon>Lacertibaenia</taxon>
        <taxon>Lacertidae</taxon>
        <taxon>Podarcis</taxon>
    </lineage>
</organism>